<comment type="caution">
    <text evidence="1">The sequence shown here is derived from an EMBL/GenBank/DDBJ whole genome shotgun (WGS) entry which is preliminary data.</text>
</comment>
<organism evidence="1 2">
    <name type="scientific">Lachnellula suecica</name>
    <dbReference type="NCBI Taxonomy" id="602035"/>
    <lineage>
        <taxon>Eukaryota</taxon>
        <taxon>Fungi</taxon>
        <taxon>Dikarya</taxon>
        <taxon>Ascomycota</taxon>
        <taxon>Pezizomycotina</taxon>
        <taxon>Leotiomycetes</taxon>
        <taxon>Helotiales</taxon>
        <taxon>Lachnaceae</taxon>
        <taxon>Lachnellula</taxon>
    </lineage>
</organism>
<accession>A0A8T9BZ97</accession>
<dbReference type="EMBL" id="QGMK01001185">
    <property type="protein sequence ID" value="TVY71556.1"/>
    <property type="molecule type" value="Genomic_DNA"/>
</dbReference>
<evidence type="ECO:0000313" key="2">
    <source>
        <dbReference type="Proteomes" id="UP000469558"/>
    </source>
</evidence>
<name>A0A8T9BZ97_9HELO</name>
<reference evidence="1 2" key="1">
    <citation type="submission" date="2018-05" db="EMBL/GenBank/DDBJ databases">
        <title>Genome sequencing and assembly of the regulated plant pathogen Lachnellula willkommii and related sister species for the development of diagnostic species identification markers.</title>
        <authorList>
            <person name="Giroux E."/>
            <person name="Bilodeau G."/>
        </authorList>
    </citation>
    <scope>NUCLEOTIDE SEQUENCE [LARGE SCALE GENOMIC DNA]</scope>
    <source>
        <strain evidence="1 2">CBS 268.59</strain>
    </source>
</reference>
<dbReference type="AlphaFoldDB" id="A0A8T9BZ97"/>
<evidence type="ECO:0000313" key="1">
    <source>
        <dbReference type="EMBL" id="TVY71556.1"/>
    </source>
</evidence>
<keyword evidence="2" id="KW-1185">Reference proteome</keyword>
<proteinExistence type="predicted"/>
<gene>
    <name evidence="1" type="ORF">LSUE1_G006172</name>
</gene>
<dbReference type="Proteomes" id="UP000469558">
    <property type="component" value="Unassembled WGS sequence"/>
</dbReference>
<protein>
    <submittedName>
        <fullName evidence="1">Uncharacterized protein</fullName>
    </submittedName>
</protein>
<sequence length="111" mass="12435">MQNLSRQITIEDEALTNKLQTLLCQASSALFFPKATILEFVYLLRQTPQIAEMNHNGAEGLELGGSLSQCPPIVTSPPLMRHERKNFQRAVECCPQNPMGLVSGRMTYRTN</sequence>